<evidence type="ECO:0000313" key="2">
    <source>
        <dbReference type="EMBL" id="GFB31378.1"/>
    </source>
</evidence>
<reference evidence="2" key="1">
    <citation type="journal article" date="2019" name="Sci. Rep.">
        <title>Draft genome of Tanacetum cinerariifolium, the natural source of mosquito coil.</title>
        <authorList>
            <person name="Yamashiro T."/>
            <person name="Shiraishi A."/>
            <person name="Satake H."/>
            <person name="Nakayama K."/>
        </authorList>
    </citation>
    <scope>NUCLEOTIDE SEQUENCE</scope>
</reference>
<keyword evidence="1" id="KW-0175">Coiled coil</keyword>
<comment type="caution">
    <text evidence="2">The sequence shown here is derived from an EMBL/GenBank/DDBJ whole genome shotgun (WGS) entry which is preliminary data.</text>
</comment>
<sequence length="323" mass="35730">SLSAEYNVKENRRLKSVVERQGELLTVSEKEIENLKAQLLLREAEAAEAIRLCVEASNFEAVEKSFRDETNSLRERNAILEKEQNALDVKVTELETSSAGKEPERTGLNAPITSVKSRNDSLVDRVHELEISSSRLQEKVIVYQNCMEQLEKFQDDQMKVVNDKFDKLAAIGKAIEKGMHDGLSAGITLGKEDMALTDDASIVTVLDILRLEGPLVDKLGLDELQPNVNQLMVPVHHLSDKVVIGATALSLSLDVFSIRVRKIKENIANHISALRDIFVPLADPFSAVALIDDYEVIGVDDQEVADGDSASFPNVDDTELNIP</sequence>
<dbReference type="EMBL" id="BKCJ010599732">
    <property type="protein sequence ID" value="GFB31378.1"/>
    <property type="molecule type" value="Genomic_DNA"/>
</dbReference>
<accession>A0A699L8V8</accession>
<name>A0A699L8V8_TANCI</name>
<proteinExistence type="predicted"/>
<gene>
    <name evidence="2" type="ORF">Tci_703349</name>
</gene>
<feature type="non-terminal residue" evidence="2">
    <location>
        <position position="1"/>
    </location>
</feature>
<evidence type="ECO:0000256" key="1">
    <source>
        <dbReference type="SAM" id="Coils"/>
    </source>
</evidence>
<feature type="coiled-coil region" evidence="1">
    <location>
        <begin position="18"/>
        <end position="47"/>
    </location>
</feature>
<protein>
    <submittedName>
        <fullName evidence="2">Uncharacterized protein</fullName>
    </submittedName>
</protein>
<organism evidence="2">
    <name type="scientific">Tanacetum cinerariifolium</name>
    <name type="common">Dalmatian daisy</name>
    <name type="synonym">Chrysanthemum cinerariifolium</name>
    <dbReference type="NCBI Taxonomy" id="118510"/>
    <lineage>
        <taxon>Eukaryota</taxon>
        <taxon>Viridiplantae</taxon>
        <taxon>Streptophyta</taxon>
        <taxon>Embryophyta</taxon>
        <taxon>Tracheophyta</taxon>
        <taxon>Spermatophyta</taxon>
        <taxon>Magnoliopsida</taxon>
        <taxon>eudicotyledons</taxon>
        <taxon>Gunneridae</taxon>
        <taxon>Pentapetalae</taxon>
        <taxon>asterids</taxon>
        <taxon>campanulids</taxon>
        <taxon>Asterales</taxon>
        <taxon>Asteraceae</taxon>
        <taxon>Asteroideae</taxon>
        <taxon>Anthemideae</taxon>
        <taxon>Anthemidinae</taxon>
        <taxon>Tanacetum</taxon>
    </lineage>
</organism>
<dbReference type="AlphaFoldDB" id="A0A699L8V8"/>